<reference evidence="7 8" key="1">
    <citation type="submission" date="2016-11" db="EMBL/GenBank/DDBJ databases">
        <authorList>
            <person name="Jaros S."/>
            <person name="Januszkiewicz K."/>
            <person name="Wedrychowicz H."/>
        </authorList>
    </citation>
    <scope>NUCLEOTIDE SEQUENCE [LARGE SCALE GENOMIC DNA]</scope>
    <source>
        <strain evidence="7 8">DSM 3089</strain>
    </source>
</reference>
<sequence length="318" mass="36205">MKFLEKFKYVLYVLFILGFTFLLPRIIPGSPLALSDTDSYVLNLSLPEETFNSFKEYYAPDKPLGEQFLLYLKNILTLDLGYSFYYKMPVSKLIVGRLPWTILLSMVSLLLSCFIAIPLGIKHALSKKMKKYSVMSIVTMQAIPAFIVAIIIQLIFAYRLKLFPSSGAYTVGVQFFTGAFYIDVLKHMVLPLITLLIGEIPAMYILSYNSAKRIKDENYVKMASYLNIGKAQITKSFIFLNMIPELIGKLNIQFIYVITGSLFVETVFSYPGMGQLLNVAASNRDYILLQGILLLVAFYGLVVNFVFEIILKKFTPRY</sequence>
<comment type="subcellular location">
    <subcellularLocation>
        <location evidence="5">Cell membrane</location>
        <topology evidence="5">Multi-pass membrane protein</topology>
    </subcellularLocation>
    <subcellularLocation>
        <location evidence="1">Membrane</location>
        <topology evidence="1">Multi-pass membrane protein</topology>
    </subcellularLocation>
</comment>
<evidence type="ECO:0000256" key="1">
    <source>
        <dbReference type="ARBA" id="ARBA00004141"/>
    </source>
</evidence>
<organism evidence="7 8">
    <name type="scientific">Clostridium collagenovorans DSM 3089</name>
    <dbReference type="NCBI Taxonomy" id="1121306"/>
    <lineage>
        <taxon>Bacteria</taxon>
        <taxon>Bacillati</taxon>
        <taxon>Bacillota</taxon>
        <taxon>Clostridia</taxon>
        <taxon>Eubacteriales</taxon>
        <taxon>Clostridiaceae</taxon>
        <taxon>Clostridium</taxon>
    </lineage>
</organism>
<feature type="transmembrane region" description="Helical" evidence="5">
    <location>
        <begin position="9"/>
        <end position="27"/>
    </location>
</feature>
<keyword evidence="3 5" id="KW-1133">Transmembrane helix</keyword>
<dbReference type="PROSITE" id="PS50928">
    <property type="entry name" value="ABC_TM1"/>
    <property type="match status" value="1"/>
</dbReference>
<feature type="transmembrane region" description="Helical" evidence="5">
    <location>
        <begin position="288"/>
        <end position="311"/>
    </location>
</feature>
<accession>A0A1M5V848</accession>
<dbReference type="EMBL" id="FQXP01000004">
    <property type="protein sequence ID" value="SHH71452.1"/>
    <property type="molecule type" value="Genomic_DNA"/>
</dbReference>
<name>A0A1M5V848_9CLOT</name>
<dbReference type="OrthoDB" id="9773221at2"/>
<dbReference type="PANTHER" id="PTHR43376">
    <property type="entry name" value="OLIGOPEPTIDE TRANSPORT SYSTEM PERMEASE PROTEIN"/>
    <property type="match status" value="1"/>
</dbReference>
<dbReference type="Pfam" id="PF00528">
    <property type="entry name" value="BPD_transp_1"/>
    <property type="match status" value="1"/>
</dbReference>
<dbReference type="InterPro" id="IPR000515">
    <property type="entry name" value="MetI-like"/>
</dbReference>
<feature type="transmembrane region" description="Helical" evidence="5">
    <location>
        <begin position="250"/>
        <end position="268"/>
    </location>
</feature>
<proteinExistence type="inferred from homology"/>
<dbReference type="InterPro" id="IPR035906">
    <property type="entry name" value="MetI-like_sf"/>
</dbReference>
<evidence type="ECO:0000256" key="2">
    <source>
        <dbReference type="ARBA" id="ARBA00022692"/>
    </source>
</evidence>
<evidence type="ECO:0000256" key="5">
    <source>
        <dbReference type="RuleBase" id="RU363032"/>
    </source>
</evidence>
<evidence type="ECO:0000256" key="4">
    <source>
        <dbReference type="ARBA" id="ARBA00023136"/>
    </source>
</evidence>
<dbReference type="STRING" id="1121306.SAMN02745196_01164"/>
<dbReference type="AlphaFoldDB" id="A0A1M5V848"/>
<feature type="domain" description="ABC transmembrane type-1" evidence="6">
    <location>
        <begin position="98"/>
        <end position="311"/>
    </location>
</feature>
<keyword evidence="5" id="KW-0813">Transport</keyword>
<gene>
    <name evidence="7" type="ORF">SAMN02745196_01164</name>
</gene>
<feature type="transmembrane region" description="Helical" evidence="5">
    <location>
        <begin position="133"/>
        <end position="155"/>
    </location>
</feature>
<keyword evidence="8" id="KW-1185">Reference proteome</keyword>
<dbReference type="Proteomes" id="UP000184526">
    <property type="component" value="Unassembled WGS sequence"/>
</dbReference>
<comment type="similarity">
    <text evidence="5">Belongs to the binding-protein-dependent transport system permease family.</text>
</comment>
<evidence type="ECO:0000313" key="8">
    <source>
        <dbReference type="Proteomes" id="UP000184526"/>
    </source>
</evidence>
<feature type="transmembrane region" description="Helical" evidence="5">
    <location>
        <begin position="188"/>
        <end position="206"/>
    </location>
</feature>
<dbReference type="PANTHER" id="PTHR43376:SF1">
    <property type="entry name" value="OLIGOPEPTIDE TRANSPORT SYSTEM PERMEASE PROTEIN"/>
    <property type="match status" value="1"/>
</dbReference>
<dbReference type="GO" id="GO:0055085">
    <property type="term" value="P:transmembrane transport"/>
    <property type="evidence" value="ECO:0007669"/>
    <property type="project" value="InterPro"/>
</dbReference>
<protein>
    <submittedName>
        <fullName evidence="7">Peptide/nickel transport system permease protein</fullName>
    </submittedName>
</protein>
<dbReference type="SUPFAM" id="SSF161098">
    <property type="entry name" value="MetI-like"/>
    <property type="match status" value="1"/>
</dbReference>
<dbReference type="GO" id="GO:0005886">
    <property type="term" value="C:plasma membrane"/>
    <property type="evidence" value="ECO:0007669"/>
    <property type="project" value="UniProtKB-SubCell"/>
</dbReference>
<keyword evidence="2 5" id="KW-0812">Transmembrane</keyword>
<keyword evidence="4 5" id="KW-0472">Membrane</keyword>
<dbReference type="RefSeq" id="WP_072830977.1">
    <property type="nucleotide sequence ID" value="NZ_FQXP01000004.1"/>
</dbReference>
<evidence type="ECO:0000256" key="3">
    <source>
        <dbReference type="ARBA" id="ARBA00022989"/>
    </source>
</evidence>
<dbReference type="Gene3D" id="1.10.3720.10">
    <property type="entry name" value="MetI-like"/>
    <property type="match status" value="1"/>
</dbReference>
<evidence type="ECO:0000259" key="6">
    <source>
        <dbReference type="PROSITE" id="PS50928"/>
    </source>
</evidence>
<evidence type="ECO:0000313" key="7">
    <source>
        <dbReference type="EMBL" id="SHH71452.1"/>
    </source>
</evidence>
<feature type="transmembrane region" description="Helical" evidence="5">
    <location>
        <begin position="98"/>
        <end position="121"/>
    </location>
</feature>